<dbReference type="InterPro" id="IPR000026">
    <property type="entry name" value="N1-like"/>
</dbReference>
<keyword evidence="2" id="KW-0378">Hydrolase</keyword>
<dbReference type="SUPFAM" id="SSF53933">
    <property type="entry name" value="Microbial ribonucleases"/>
    <property type="match status" value="1"/>
</dbReference>
<dbReference type="InterPro" id="IPR016191">
    <property type="entry name" value="Ribonuclease/ribotoxin"/>
</dbReference>
<dbReference type="GO" id="GO:0003723">
    <property type="term" value="F:RNA binding"/>
    <property type="evidence" value="ECO:0007669"/>
    <property type="project" value="InterPro"/>
</dbReference>
<organism evidence="3 4">
    <name type="scientific">Thermomonas haemolytica</name>
    <dbReference type="NCBI Taxonomy" id="141949"/>
    <lineage>
        <taxon>Bacteria</taxon>
        <taxon>Pseudomonadati</taxon>
        <taxon>Pseudomonadota</taxon>
        <taxon>Gammaproteobacteria</taxon>
        <taxon>Lysobacterales</taxon>
        <taxon>Lysobacteraceae</taxon>
        <taxon>Thermomonas</taxon>
    </lineage>
</organism>
<evidence type="ECO:0000256" key="1">
    <source>
        <dbReference type="ARBA" id="ARBA00022722"/>
    </source>
</evidence>
<keyword evidence="4" id="KW-1185">Reference proteome</keyword>
<dbReference type="AlphaFoldDB" id="A0A4R3MV84"/>
<dbReference type="EMBL" id="SMAP01000012">
    <property type="protein sequence ID" value="TCT20428.1"/>
    <property type="molecule type" value="Genomic_DNA"/>
</dbReference>
<name>A0A4R3MV84_9GAMM</name>
<evidence type="ECO:0000256" key="2">
    <source>
        <dbReference type="ARBA" id="ARBA00022801"/>
    </source>
</evidence>
<dbReference type="GO" id="GO:0016787">
    <property type="term" value="F:hydrolase activity"/>
    <property type="evidence" value="ECO:0007669"/>
    <property type="project" value="UniProtKB-KW"/>
</dbReference>
<sequence>MRLNSPVAWLLLAALVGLAGRHGLPGAGNAPINPPIAVPTAAAARSDGPALPAFLPVEARATVALIQRGGPFPYAQDGSVFGNYEGHLPRQLRGWYHEYTGPTPGVRNRGTRRIVTGGTPPREWYYTDDHYASFRRFDVP</sequence>
<keyword evidence="1" id="KW-0540">Nuclease</keyword>
<gene>
    <name evidence="3" type="ORF">EDC34_11233</name>
</gene>
<protein>
    <submittedName>
        <fullName evidence="3">Guanyl-specific ribonuclease Sa</fullName>
    </submittedName>
</protein>
<dbReference type="Gene3D" id="3.10.450.30">
    <property type="entry name" value="Microbial ribonucleases"/>
    <property type="match status" value="1"/>
</dbReference>
<dbReference type="Proteomes" id="UP000295414">
    <property type="component" value="Unassembled WGS sequence"/>
</dbReference>
<dbReference type="GO" id="GO:0004521">
    <property type="term" value="F:RNA endonuclease activity"/>
    <property type="evidence" value="ECO:0007669"/>
    <property type="project" value="InterPro"/>
</dbReference>
<evidence type="ECO:0000313" key="3">
    <source>
        <dbReference type="EMBL" id="TCT20428.1"/>
    </source>
</evidence>
<proteinExistence type="predicted"/>
<reference evidence="3 4" key="1">
    <citation type="submission" date="2019-03" db="EMBL/GenBank/DDBJ databases">
        <title>Genomic Encyclopedia of Type Strains, Phase IV (KMG-IV): sequencing the most valuable type-strain genomes for metagenomic binning, comparative biology and taxonomic classification.</title>
        <authorList>
            <person name="Goeker M."/>
        </authorList>
    </citation>
    <scope>NUCLEOTIDE SEQUENCE [LARGE SCALE GENOMIC DNA]</scope>
    <source>
        <strain evidence="3 4">DSM 13605</strain>
    </source>
</reference>
<comment type="caution">
    <text evidence="3">The sequence shown here is derived from an EMBL/GenBank/DDBJ whole genome shotgun (WGS) entry which is preliminary data.</text>
</comment>
<evidence type="ECO:0000313" key="4">
    <source>
        <dbReference type="Proteomes" id="UP000295414"/>
    </source>
</evidence>
<accession>A0A4R3MV84</accession>
<dbReference type="Pfam" id="PF00545">
    <property type="entry name" value="Ribonuclease"/>
    <property type="match status" value="1"/>
</dbReference>